<evidence type="ECO:0000259" key="1">
    <source>
        <dbReference type="PROSITE" id="PS51819"/>
    </source>
</evidence>
<dbReference type="InterPro" id="IPR029068">
    <property type="entry name" value="Glyas_Bleomycin-R_OHBP_Dase"/>
</dbReference>
<protein>
    <submittedName>
        <fullName evidence="2">VOC family protein</fullName>
    </submittedName>
</protein>
<dbReference type="PROSITE" id="PS51819">
    <property type="entry name" value="VOC"/>
    <property type="match status" value="1"/>
</dbReference>
<feature type="domain" description="VOC" evidence="1">
    <location>
        <begin position="2"/>
        <end position="111"/>
    </location>
</feature>
<organism evidence="2 3">
    <name type="scientific">Elongatibacter sediminis</name>
    <dbReference type="NCBI Taxonomy" id="3119006"/>
    <lineage>
        <taxon>Bacteria</taxon>
        <taxon>Pseudomonadati</taxon>
        <taxon>Pseudomonadota</taxon>
        <taxon>Gammaproteobacteria</taxon>
        <taxon>Chromatiales</taxon>
        <taxon>Wenzhouxiangellaceae</taxon>
        <taxon>Elongatibacter</taxon>
    </lineage>
</organism>
<dbReference type="EMBL" id="JAZHOG010000005">
    <property type="protein sequence ID" value="MEJ8567897.1"/>
    <property type="molecule type" value="Genomic_DNA"/>
</dbReference>
<evidence type="ECO:0000313" key="3">
    <source>
        <dbReference type="Proteomes" id="UP001359886"/>
    </source>
</evidence>
<evidence type="ECO:0000313" key="2">
    <source>
        <dbReference type="EMBL" id="MEJ8567897.1"/>
    </source>
</evidence>
<dbReference type="AlphaFoldDB" id="A0AAW9R6S8"/>
<dbReference type="RefSeq" id="WP_354695217.1">
    <property type="nucleotide sequence ID" value="NZ_JAZHOG010000005.1"/>
</dbReference>
<dbReference type="InterPro" id="IPR004360">
    <property type="entry name" value="Glyas_Fos-R_dOase_dom"/>
</dbReference>
<dbReference type="SUPFAM" id="SSF54593">
    <property type="entry name" value="Glyoxalase/Bleomycin resistance protein/Dihydroxybiphenyl dioxygenase"/>
    <property type="match status" value="1"/>
</dbReference>
<dbReference type="Pfam" id="PF00903">
    <property type="entry name" value="Glyoxalase"/>
    <property type="match status" value="1"/>
</dbReference>
<dbReference type="Gene3D" id="3.10.180.10">
    <property type="entry name" value="2,3-Dihydroxybiphenyl 1,2-Dioxygenase, domain 1"/>
    <property type="match status" value="1"/>
</dbReference>
<comment type="caution">
    <text evidence="2">The sequence shown here is derived from an EMBL/GenBank/DDBJ whole genome shotgun (WGS) entry which is preliminary data.</text>
</comment>
<reference evidence="2 3" key="1">
    <citation type="submission" date="2024-02" db="EMBL/GenBank/DDBJ databases">
        <title>A novel Wenzhouxiangellaceae bacterium, isolated from coastal sediments.</title>
        <authorList>
            <person name="Du Z.-J."/>
            <person name="Ye Y.-Q."/>
            <person name="Zhang X.-Y."/>
        </authorList>
    </citation>
    <scope>NUCLEOTIDE SEQUENCE [LARGE SCALE GENOMIC DNA]</scope>
    <source>
        <strain evidence="2 3">CH-27</strain>
    </source>
</reference>
<gene>
    <name evidence="2" type="ORF">V3330_09695</name>
</gene>
<sequence length="126" mass="14692">MNLNQVTLPAIDMEASTAFYRRMGFIQIVDSPHYARFECPEGDATFSLSLTEGPVESHTAIYFEHEPLDEWVAELEARGFLFDEPPTDHSYLWREARLRDPAGNPVILYWAGENRKHPPWRVERRD</sequence>
<proteinExistence type="predicted"/>
<dbReference type="Proteomes" id="UP001359886">
    <property type="component" value="Unassembled WGS sequence"/>
</dbReference>
<name>A0AAW9R6S8_9GAMM</name>
<dbReference type="InterPro" id="IPR037523">
    <property type="entry name" value="VOC_core"/>
</dbReference>
<keyword evidence="3" id="KW-1185">Reference proteome</keyword>
<accession>A0AAW9R6S8</accession>